<comment type="subcellular location">
    <subcellularLocation>
        <location evidence="1">Cytoplasm</location>
        <location evidence="1">Cytoskeleton</location>
        <location evidence="1">Cilium axoneme</location>
    </subcellularLocation>
</comment>
<accession>A0AAD5DWV8</accession>
<gene>
    <name evidence="2" type="ORF">COHA_004649</name>
</gene>
<dbReference type="InterPro" id="IPR032675">
    <property type="entry name" value="LRR_dom_sf"/>
</dbReference>
<keyword evidence="3" id="KW-1185">Reference proteome</keyword>
<proteinExistence type="predicted"/>
<dbReference type="SUPFAM" id="SSF52058">
    <property type="entry name" value="L domain-like"/>
    <property type="match status" value="1"/>
</dbReference>
<reference evidence="2" key="1">
    <citation type="submission" date="2020-11" db="EMBL/GenBank/DDBJ databases">
        <title>Chlorella ohadii genome sequencing and assembly.</title>
        <authorList>
            <person name="Murik O."/>
            <person name="Treves H."/>
            <person name="Kedem I."/>
            <person name="Shotland Y."/>
            <person name="Kaplan A."/>
        </authorList>
    </citation>
    <scope>NUCLEOTIDE SEQUENCE</scope>
    <source>
        <strain evidence="2">1</strain>
    </source>
</reference>
<sequence length="368" mass="40414">MGTSLLHFTSFLPLCRRLEELTISTGYAGSESVYNEQLLCSHLRGLGCSLKLLNLTTGLDSKELETAVGHHARPAALTLHVNSPAAGVWLPQLRQCNECHGSMPQSVWRCRHLTSLLCCNAPASIGGPQVGGAQCTSLRRLRLDGCVFDSHTFPASLCSALRQLGSLQIFGYADGLSYPFAAIRLASLPPDFSQLSSLRRLVIKGASIKPPSLETFRRLPGLTALHLRDCLLESLPDGPYLSNLKSLDLSYNSNRLASPLPFAATAARGLQALCIDCNPGNHNPYYMYPLEGPLSAAELHEWWQDVQWKLHCFPRLKVLAMELDPDKESAPEVEALLDEIRSTFPSCELDLYGDLDFYPEYSGQAESL</sequence>
<evidence type="ECO:0000313" key="2">
    <source>
        <dbReference type="EMBL" id="KAI7841784.1"/>
    </source>
</evidence>
<dbReference type="AlphaFoldDB" id="A0AAD5DWV8"/>
<dbReference type="EMBL" id="JADXDR010000060">
    <property type="protein sequence ID" value="KAI7841784.1"/>
    <property type="molecule type" value="Genomic_DNA"/>
</dbReference>
<dbReference type="GO" id="GO:0005930">
    <property type="term" value="C:axoneme"/>
    <property type="evidence" value="ECO:0007669"/>
    <property type="project" value="UniProtKB-SubCell"/>
</dbReference>
<dbReference type="PANTHER" id="PTHR45752:SF187">
    <property type="entry name" value="LEUCINE-RICH REPEAT AND IQ DOMAIN-CONTAINING PROTEIN 4"/>
    <property type="match status" value="1"/>
</dbReference>
<dbReference type="InterPro" id="IPR050715">
    <property type="entry name" value="LRR-SigEffector_domain"/>
</dbReference>
<evidence type="ECO:0000256" key="1">
    <source>
        <dbReference type="ARBA" id="ARBA00004430"/>
    </source>
</evidence>
<comment type="caution">
    <text evidence="2">The sequence shown here is derived from an EMBL/GenBank/DDBJ whole genome shotgun (WGS) entry which is preliminary data.</text>
</comment>
<evidence type="ECO:0000313" key="3">
    <source>
        <dbReference type="Proteomes" id="UP001205105"/>
    </source>
</evidence>
<organism evidence="2 3">
    <name type="scientific">Chlorella ohadii</name>
    <dbReference type="NCBI Taxonomy" id="2649997"/>
    <lineage>
        <taxon>Eukaryota</taxon>
        <taxon>Viridiplantae</taxon>
        <taxon>Chlorophyta</taxon>
        <taxon>core chlorophytes</taxon>
        <taxon>Trebouxiophyceae</taxon>
        <taxon>Chlorellales</taxon>
        <taxon>Chlorellaceae</taxon>
        <taxon>Chlorella clade</taxon>
        <taxon>Chlorella</taxon>
    </lineage>
</organism>
<dbReference type="Gene3D" id="3.80.10.10">
    <property type="entry name" value="Ribonuclease Inhibitor"/>
    <property type="match status" value="1"/>
</dbReference>
<name>A0AAD5DWV8_9CHLO</name>
<dbReference type="Proteomes" id="UP001205105">
    <property type="component" value="Unassembled WGS sequence"/>
</dbReference>
<protein>
    <submittedName>
        <fullName evidence="2">Uncharacterized protein</fullName>
    </submittedName>
</protein>
<dbReference type="PANTHER" id="PTHR45752">
    <property type="entry name" value="LEUCINE-RICH REPEAT-CONTAINING"/>
    <property type="match status" value="1"/>
</dbReference>